<dbReference type="AlphaFoldDB" id="A0A5B7X2U1"/>
<evidence type="ECO:0000313" key="2">
    <source>
        <dbReference type="EMBL" id="QCY69600.1"/>
    </source>
</evidence>
<dbReference type="GO" id="GO:0016758">
    <property type="term" value="F:hexosyltransferase activity"/>
    <property type="evidence" value="ECO:0007669"/>
    <property type="project" value="UniProtKB-ARBA"/>
</dbReference>
<protein>
    <submittedName>
        <fullName evidence="2">Glycosyltransferase family 2 protein</fullName>
    </submittedName>
</protein>
<dbReference type="RefSeq" id="WP_139066166.1">
    <property type="nucleotide sequence ID" value="NZ_CP040812.1"/>
</dbReference>
<keyword evidence="3" id="KW-1185">Reference proteome</keyword>
<dbReference type="EMBL" id="CP040812">
    <property type="protein sequence ID" value="QCY69600.1"/>
    <property type="molecule type" value="Genomic_DNA"/>
</dbReference>
<organism evidence="2 3">
    <name type="scientific">Antarcticibacterium flavum</name>
    <dbReference type="NCBI Taxonomy" id="2058175"/>
    <lineage>
        <taxon>Bacteria</taxon>
        <taxon>Pseudomonadati</taxon>
        <taxon>Bacteroidota</taxon>
        <taxon>Flavobacteriia</taxon>
        <taxon>Flavobacteriales</taxon>
        <taxon>Flavobacteriaceae</taxon>
        <taxon>Antarcticibacterium</taxon>
    </lineage>
</organism>
<feature type="domain" description="Glycosyltransferase 2-like" evidence="1">
    <location>
        <begin position="8"/>
        <end position="143"/>
    </location>
</feature>
<dbReference type="PANTHER" id="PTHR22916">
    <property type="entry name" value="GLYCOSYLTRANSFERASE"/>
    <property type="match status" value="1"/>
</dbReference>
<keyword evidence="2" id="KW-0808">Transferase</keyword>
<dbReference type="CDD" id="cd00761">
    <property type="entry name" value="Glyco_tranf_GTA_type"/>
    <property type="match status" value="1"/>
</dbReference>
<proteinExistence type="predicted"/>
<evidence type="ECO:0000313" key="3">
    <source>
        <dbReference type="Proteomes" id="UP000309016"/>
    </source>
</evidence>
<dbReference type="Pfam" id="PF00535">
    <property type="entry name" value="Glycos_transf_2"/>
    <property type="match status" value="1"/>
</dbReference>
<dbReference type="InterPro" id="IPR029044">
    <property type="entry name" value="Nucleotide-diphossugar_trans"/>
</dbReference>
<sequence length="258" mass="29835">MHEASKVSVIMPAYNSEAYIAGAIESVLHQTWDNWELWVIDDASTDPTVKIVEEYAQLYPNIHIIKNPINRGAGAARNKGIKAATGDYIAFLDADDLWMPLKLEEQLKFMQEHDLAMTFSSYILIDEDGKLLQKEIKALPHLTYQKLLKSNYVGNLTGIYDVRKVGKVYAPVIRKRQDWALWLEILKKVGSTRAITAPLACYRVRKNSVSGNKWKLLRHNYRIYRSFLEYGFLKSLGAMSRFLWEHFLVKNRQVKKLK</sequence>
<dbReference type="KEGG" id="afla:FHG64_09430"/>
<reference evidence="2 3" key="1">
    <citation type="submission" date="2019-06" db="EMBL/GenBank/DDBJ databases">
        <title>Complete genome sequence of Antarcticibacterium flavum KCTC 52984T from an Antarctic marine sediment.</title>
        <authorList>
            <person name="Lee Y.M."/>
            <person name="Shin S.C."/>
        </authorList>
    </citation>
    <scope>NUCLEOTIDE SEQUENCE [LARGE SCALE GENOMIC DNA]</scope>
    <source>
        <strain evidence="2 3">KCTC 52984</strain>
    </source>
</reference>
<dbReference type="Proteomes" id="UP000309016">
    <property type="component" value="Chromosome"/>
</dbReference>
<gene>
    <name evidence="2" type="ORF">FHG64_09430</name>
</gene>
<dbReference type="OrthoDB" id="9815829at2"/>
<dbReference type="Gene3D" id="3.90.550.10">
    <property type="entry name" value="Spore Coat Polysaccharide Biosynthesis Protein SpsA, Chain A"/>
    <property type="match status" value="1"/>
</dbReference>
<accession>A0A5B7X2U1</accession>
<name>A0A5B7X2U1_9FLAO</name>
<dbReference type="SUPFAM" id="SSF53448">
    <property type="entry name" value="Nucleotide-diphospho-sugar transferases"/>
    <property type="match status" value="1"/>
</dbReference>
<dbReference type="PANTHER" id="PTHR22916:SF3">
    <property type="entry name" value="UDP-GLCNAC:BETAGAL BETA-1,3-N-ACETYLGLUCOSAMINYLTRANSFERASE-LIKE PROTEIN 1"/>
    <property type="match status" value="1"/>
</dbReference>
<dbReference type="InterPro" id="IPR001173">
    <property type="entry name" value="Glyco_trans_2-like"/>
</dbReference>
<evidence type="ECO:0000259" key="1">
    <source>
        <dbReference type="Pfam" id="PF00535"/>
    </source>
</evidence>